<keyword evidence="2 5" id="KW-0732">Signal</keyword>
<evidence type="ECO:0000256" key="3">
    <source>
        <dbReference type="ARBA" id="ARBA00023026"/>
    </source>
</evidence>
<evidence type="ECO:0000256" key="4">
    <source>
        <dbReference type="SAM" id="MobiDB-lite"/>
    </source>
</evidence>
<dbReference type="InterPro" id="IPR052210">
    <property type="entry name" value="LysM1-like"/>
</dbReference>
<evidence type="ECO:0000259" key="6">
    <source>
        <dbReference type="PROSITE" id="PS51782"/>
    </source>
</evidence>
<feature type="domain" description="LysM" evidence="6">
    <location>
        <begin position="132"/>
        <end position="179"/>
    </location>
</feature>
<organism evidence="7 8">
    <name type="scientific">Arthroderma otae (strain ATCC MYA-4605 / CBS 113480)</name>
    <name type="common">Microsporum canis</name>
    <dbReference type="NCBI Taxonomy" id="554155"/>
    <lineage>
        <taxon>Eukaryota</taxon>
        <taxon>Fungi</taxon>
        <taxon>Dikarya</taxon>
        <taxon>Ascomycota</taxon>
        <taxon>Pezizomycotina</taxon>
        <taxon>Eurotiomycetes</taxon>
        <taxon>Eurotiomycetidae</taxon>
        <taxon>Onygenales</taxon>
        <taxon>Arthrodermataceae</taxon>
        <taxon>Microsporum</taxon>
    </lineage>
</organism>
<dbReference type="OrthoDB" id="2281372at2759"/>
<reference evidence="8" key="1">
    <citation type="journal article" date="2012" name="MBio">
        <title>Comparative genome analysis of Trichophyton rubrum and related dermatophytes reveals candidate genes involved in infection.</title>
        <authorList>
            <person name="Martinez D.A."/>
            <person name="Oliver B.G."/>
            <person name="Graeser Y."/>
            <person name="Goldberg J.M."/>
            <person name="Li W."/>
            <person name="Martinez-Rossi N.M."/>
            <person name="Monod M."/>
            <person name="Shelest E."/>
            <person name="Barton R.C."/>
            <person name="Birch E."/>
            <person name="Brakhage A.A."/>
            <person name="Chen Z."/>
            <person name="Gurr S.J."/>
            <person name="Heiman D."/>
            <person name="Heitman J."/>
            <person name="Kosti I."/>
            <person name="Rossi A."/>
            <person name="Saif S."/>
            <person name="Samalova M."/>
            <person name="Saunders C.W."/>
            <person name="Shea T."/>
            <person name="Summerbell R.C."/>
            <person name="Xu J."/>
            <person name="Young S."/>
            <person name="Zeng Q."/>
            <person name="Birren B.W."/>
            <person name="Cuomo C.A."/>
            <person name="White T.C."/>
        </authorList>
    </citation>
    <scope>NUCLEOTIDE SEQUENCE [LARGE SCALE GENOMIC DNA]</scope>
    <source>
        <strain evidence="8">ATCC MYA-4605 / CBS 113480</strain>
    </source>
</reference>
<dbReference type="SMART" id="SM00257">
    <property type="entry name" value="LysM"/>
    <property type="match status" value="3"/>
</dbReference>
<dbReference type="InterPro" id="IPR018392">
    <property type="entry name" value="LysM"/>
</dbReference>
<feature type="compositionally biased region" description="Low complexity" evidence="4">
    <location>
        <begin position="94"/>
        <end position="113"/>
    </location>
</feature>
<dbReference type="STRING" id="554155.C5FXC4"/>
<keyword evidence="8" id="KW-1185">Reference proteome</keyword>
<dbReference type="HOGENOM" id="CLU_010591_8_0_1"/>
<feature type="domain" description="LysM" evidence="6">
    <location>
        <begin position="37"/>
        <end position="85"/>
    </location>
</feature>
<accession>C5FXC4</accession>
<feature type="domain" description="LysM" evidence="6">
    <location>
        <begin position="321"/>
        <end position="367"/>
    </location>
</feature>
<sequence>MKSSSFIVALFTSVVTADIHGTKPNGPKYAGTNPDCTWYLDLVDDSYTCENIEKQWDLSHEIFVAWNPGVKKDCSGLQVGLSVCVEAPMESITSSSTSEASTSSETSIPSPTATGPPLPSPTQDGLVGNCTQFYHAVSGDTCGKIISRHKPITLAQLIEWNPALEKDCTGLWAGYYYCIGIPGIPNASPTGISNSTISNTIATMLSTAKPNSTAISTGAAAPGPTQADIVSNCQRWHKVVSGDTCTSLANQYDTFTLEEFIKWNPAVGEDCSGLWLNYYYCIGVPGTPTAKQTTSKPSPTGCTSPGLPSPTQPGAICKCKKWHKVVQGDTCENIVRKYSISTKNFNKWNPKVGDDCYSLWLRYYVCVGAA</sequence>
<protein>
    <submittedName>
        <fullName evidence="7">LysM domain-containing protein</fullName>
    </submittedName>
</protein>
<dbReference type="CDD" id="cd00118">
    <property type="entry name" value="LysM"/>
    <property type="match status" value="2"/>
</dbReference>
<dbReference type="Proteomes" id="UP000002035">
    <property type="component" value="Unassembled WGS sequence"/>
</dbReference>
<dbReference type="eggNOG" id="KOG2806">
    <property type="taxonomic scope" value="Eukaryota"/>
</dbReference>
<gene>
    <name evidence="7" type="ORF">MCYG_07783</name>
</gene>
<feature type="signal peptide" evidence="5">
    <location>
        <begin position="1"/>
        <end position="17"/>
    </location>
</feature>
<keyword evidence="3" id="KW-0843">Virulence</keyword>
<feature type="chain" id="PRO_5002951691" evidence="5">
    <location>
        <begin position="18"/>
        <end position="370"/>
    </location>
</feature>
<feature type="domain" description="LysM" evidence="6">
    <location>
        <begin position="235"/>
        <end position="282"/>
    </location>
</feature>
<evidence type="ECO:0000256" key="1">
    <source>
        <dbReference type="ARBA" id="ARBA00022669"/>
    </source>
</evidence>
<dbReference type="RefSeq" id="XP_002844000.1">
    <property type="nucleotide sequence ID" value="XM_002843954.1"/>
</dbReference>
<evidence type="ECO:0000256" key="2">
    <source>
        <dbReference type="ARBA" id="ARBA00022729"/>
    </source>
</evidence>
<dbReference type="AlphaFoldDB" id="C5FXC4"/>
<feature type="region of interest" description="Disordered" evidence="4">
    <location>
        <begin position="94"/>
        <end position="122"/>
    </location>
</feature>
<dbReference type="Gene3D" id="3.10.350.10">
    <property type="entry name" value="LysM domain"/>
    <property type="match status" value="4"/>
</dbReference>
<dbReference type="VEuPathDB" id="FungiDB:MCYG_07783"/>
<dbReference type="GeneID" id="9225562"/>
<evidence type="ECO:0000256" key="5">
    <source>
        <dbReference type="SAM" id="SignalP"/>
    </source>
</evidence>
<dbReference type="GO" id="GO:0008061">
    <property type="term" value="F:chitin binding"/>
    <property type="evidence" value="ECO:0007669"/>
    <property type="project" value="UniProtKB-KW"/>
</dbReference>
<dbReference type="InterPro" id="IPR036779">
    <property type="entry name" value="LysM_dom_sf"/>
</dbReference>
<dbReference type="PANTHER" id="PTHR34997">
    <property type="entry name" value="AM15"/>
    <property type="match status" value="1"/>
</dbReference>
<evidence type="ECO:0000313" key="7">
    <source>
        <dbReference type="EMBL" id="EEQ34964.1"/>
    </source>
</evidence>
<name>C5FXC4_ARTOC</name>
<dbReference type="PROSITE" id="PS51782">
    <property type="entry name" value="LYSM"/>
    <property type="match status" value="4"/>
</dbReference>
<proteinExistence type="predicted"/>
<dbReference type="PANTHER" id="PTHR34997:SF2">
    <property type="entry name" value="LYSM DOMAIN-CONTAINING PROTEIN-RELATED"/>
    <property type="match status" value="1"/>
</dbReference>
<keyword evidence="1" id="KW-0147">Chitin-binding</keyword>
<dbReference type="EMBL" id="DS995707">
    <property type="protein sequence ID" value="EEQ34964.1"/>
    <property type="molecule type" value="Genomic_DNA"/>
</dbReference>
<evidence type="ECO:0000313" key="8">
    <source>
        <dbReference type="Proteomes" id="UP000002035"/>
    </source>
</evidence>
<dbReference type="Pfam" id="PF01476">
    <property type="entry name" value="LysM"/>
    <property type="match status" value="3"/>
</dbReference>
<dbReference type="OMA" id="NCQRWHK"/>
<dbReference type="SUPFAM" id="SSF54106">
    <property type="entry name" value="LysM domain"/>
    <property type="match status" value="3"/>
</dbReference>